<evidence type="ECO:0000313" key="1">
    <source>
        <dbReference type="EMBL" id="KKK88180.1"/>
    </source>
</evidence>
<proteinExistence type="predicted"/>
<name>A0A0F8ZQ97_9ZZZZ</name>
<gene>
    <name evidence="1" type="ORF">LCGC14_2745750</name>
</gene>
<dbReference type="EMBL" id="LAZR01050071">
    <property type="protein sequence ID" value="KKK88180.1"/>
    <property type="molecule type" value="Genomic_DNA"/>
</dbReference>
<reference evidence="1" key="1">
    <citation type="journal article" date="2015" name="Nature">
        <title>Complex archaea that bridge the gap between prokaryotes and eukaryotes.</title>
        <authorList>
            <person name="Spang A."/>
            <person name="Saw J.H."/>
            <person name="Jorgensen S.L."/>
            <person name="Zaremba-Niedzwiedzka K."/>
            <person name="Martijn J."/>
            <person name="Lind A.E."/>
            <person name="van Eijk R."/>
            <person name="Schleper C."/>
            <person name="Guy L."/>
            <person name="Ettema T.J."/>
        </authorList>
    </citation>
    <scope>NUCLEOTIDE SEQUENCE</scope>
</reference>
<sequence length="84" mass="9613">MHLATRVHPRGTTETGDFTMTKQQIIDEINVYICEPFAPDGDELTSLTDEQAQKFNDSFPNDEDLNDEFMAEFISDVLGREGWQ</sequence>
<protein>
    <submittedName>
        <fullName evidence="1">Uncharacterized protein</fullName>
    </submittedName>
</protein>
<organism evidence="1">
    <name type="scientific">marine sediment metagenome</name>
    <dbReference type="NCBI Taxonomy" id="412755"/>
    <lineage>
        <taxon>unclassified sequences</taxon>
        <taxon>metagenomes</taxon>
        <taxon>ecological metagenomes</taxon>
    </lineage>
</organism>
<dbReference type="AlphaFoldDB" id="A0A0F8ZQ97"/>
<accession>A0A0F8ZQ97</accession>
<comment type="caution">
    <text evidence="1">The sequence shown here is derived from an EMBL/GenBank/DDBJ whole genome shotgun (WGS) entry which is preliminary data.</text>
</comment>